<dbReference type="InterPro" id="IPR023562">
    <property type="entry name" value="ClpP/TepA"/>
</dbReference>
<evidence type="ECO:0008006" key="3">
    <source>
        <dbReference type="Google" id="ProtNLM"/>
    </source>
</evidence>
<dbReference type="SUPFAM" id="SSF52096">
    <property type="entry name" value="ClpP/crotonase"/>
    <property type="match status" value="1"/>
</dbReference>
<gene>
    <name evidence="1" type="ORF">N825_26665</name>
</gene>
<dbReference type="STRING" id="1385369.N825_26665"/>
<keyword evidence="2" id="KW-1185">Reference proteome</keyword>
<dbReference type="EMBL" id="AVFL01000042">
    <property type="protein sequence ID" value="EWY36510.1"/>
    <property type="molecule type" value="Genomic_DNA"/>
</dbReference>
<dbReference type="PATRIC" id="fig|1385369.3.peg.6502"/>
<dbReference type="AlphaFoldDB" id="W9GRH8"/>
<name>W9GRH8_9PROT</name>
<dbReference type="Proteomes" id="UP000019486">
    <property type="component" value="Unassembled WGS sequence"/>
</dbReference>
<reference evidence="1 2" key="1">
    <citation type="submission" date="2013-08" db="EMBL/GenBank/DDBJ databases">
        <title>The genome sequence of Skermanella stibiiresistens.</title>
        <authorList>
            <person name="Zhu W."/>
            <person name="Wang G."/>
        </authorList>
    </citation>
    <scope>NUCLEOTIDE SEQUENCE [LARGE SCALE GENOMIC DNA]</scope>
    <source>
        <strain evidence="1 2">SB22</strain>
    </source>
</reference>
<comment type="caution">
    <text evidence="1">The sequence shown here is derived from an EMBL/GenBank/DDBJ whole genome shotgun (WGS) entry which is preliminary data.</text>
</comment>
<evidence type="ECO:0000313" key="1">
    <source>
        <dbReference type="EMBL" id="EWY36510.1"/>
    </source>
</evidence>
<organism evidence="1 2">
    <name type="scientific">Skermanella stibiiresistens SB22</name>
    <dbReference type="NCBI Taxonomy" id="1385369"/>
    <lineage>
        <taxon>Bacteria</taxon>
        <taxon>Pseudomonadati</taxon>
        <taxon>Pseudomonadota</taxon>
        <taxon>Alphaproteobacteria</taxon>
        <taxon>Rhodospirillales</taxon>
        <taxon>Azospirillaceae</taxon>
        <taxon>Skermanella</taxon>
    </lineage>
</organism>
<sequence length="217" mass="22299">MALTGCAGGAVTSGTAVAPPAAKHPRDILVSGMITQATADRVLGELEAFDGPAVTIRLDSPGGDVSAALQIHERLRSGGWGVVTSVADESRCMSACTLIFAAGDDRVAGPRARFQFHAPRYVGRVPLPGPIVDLIEAVTRRGIANTYAAVAPDFARHLAEPGVDALNSRRGLALSGAQLAERGDGFVTGIERPVALGPPIAVAEADTVNRRPSPAPP</sequence>
<protein>
    <recommendedName>
        <fullName evidence="3">ATP-dependent Clp protease proteolytic subunit</fullName>
    </recommendedName>
</protein>
<dbReference type="Pfam" id="PF00574">
    <property type="entry name" value="CLP_protease"/>
    <property type="match status" value="1"/>
</dbReference>
<dbReference type="Gene3D" id="3.90.226.10">
    <property type="entry name" value="2-enoyl-CoA Hydratase, Chain A, domain 1"/>
    <property type="match status" value="1"/>
</dbReference>
<dbReference type="InterPro" id="IPR029045">
    <property type="entry name" value="ClpP/crotonase-like_dom_sf"/>
</dbReference>
<proteinExistence type="predicted"/>
<evidence type="ECO:0000313" key="2">
    <source>
        <dbReference type="Proteomes" id="UP000019486"/>
    </source>
</evidence>
<accession>W9GRH8</accession>